<evidence type="ECO:0000313" key="1">
    <source>
        <dbReference type="EMBL" id="ACD70606.1"/>
    </source>
</evidence>
<accession>A0A0H3BID8</accession>
<organism evidence="1 2">
    <name type="scientific">Treponema pallidum subsp. pallidum (strain SS14)</name>
    <dbReference type="NCBI Taxonomy" id="455434"/>
    <lineage>
        <taxon>Bacteria</taxon>
        <taxon>Pseudomonadati</taxon>
        <taxon>Spirochaetota</taxon>
        <taxon>Spirochaetia</taxon>
        <taxon>Spirochaetales</taxon>
        <taxon>Treponemataceae</taxon>
        <taxon>Treponema</taxon>
    </lineage>
</organism>
<dbReference type="EMBL" id="CP000805">
    <property type="protein sequence ID" value="ACD70606.1"/>
    <property type="molecule type" value="Genomic_DNA"/>
</dbReference>
<name>A0A0H3BID8_TREPS</name>
<dbReference type="Proteomes" id="UP000001202">
    <property type="component" value="Chromosome"/>
</dbReference>
<dbReference type="AlphaFoldDB" id="A0A0H3BID8"/>
<protein>
    <submittedName>
        <fullName evidence="1">Uncharacterized protein</fullName>
    </submittedName>
</protein>
<dbReference type="KEGG" id="tpp:TPASS_0180"/>
<reference evidence="1 2" key="1">
    <citation type="journal article" date="2008" name="BMC Microbiol.">
        <title>Complete genome sequence of Treponema pallidum ssp. pallidum strain SS14 determined with oligonucleotide arrays.</title>
        <authorList>
            <person name="Matejkova P."/>
            <person name="Strouhal M."/>
            <person name="Smajs D."/>
            <person name="Norris S.J."/>
            <person name="Palzkill T."/>
            <person name="Petrosino J.F."/>
            <person name="Sodergren E."/>
            <person name="Norton J.E."/>
            <person name="Singh J."/>
            <person name="Richmond T.A."/>
            <person name="Molla M.N."/>
            <person name="Albert T.J."/>
            <person name="Weinstock G.M."/>
        </authorList>
    </citation>
    <scope>NUCLEOTIDE SEQUENCE [LARGE SCALE GENOMIC DNA]</scope>
    <source>
        <strain evidence="1 2">SS14</strain>
    </source>
</reference>
<evidence type="ECO:0000313" key="2">
    <source>
        <dbReference type="Proteomes" id="UP000001202"/>
    </source>
</evidence>
<gene>
    <name evidence="1" type="ordered locus">TPASS_0180</name>
</gene>
<sequence>MRIESSPLPLTACLHCLPHLHPCFCPYPPPPGGNDTGTAGAFRTRALPSFTA</sequence>
<proteinExistence type="predicted"/>